<dbReference type="OrthoDB" id="9905739at2"/>
<evidence type="ECO:0000313" key="1">
    <source>
        <dbReference type="EMBL" id="PSB59168.1"/>
    </source>
</evidence>
<reference evidence="1 2" key="1">
    <citation type="submission" date="2018-03" db="EMBL/GenBank/DDBJ databases">
        <title>The ancient ancestry and fast evolution of plastids.</title>
        <authorList>
            <person name="Moore K.R."/>
            <person name="Magnabosco C."/>
            <person name="Momper L."/>
            <person name="Gold D.A."/>
            <person name="Bosak T."/>
            <person name="Fournier G.P."/>
        </authorList>
    </citation>
    <scope>NUCLEOTIDE SEQUENCE [LARGE SCALE GENOMIC DNA]</scope>
    <source>
        <strain evidence="1 2">CCALA 037</strain>
    </source>
</reference>
<organism evidence="1 2">
    <name type="scientific">Chamaesiphon polymorphus CCALA 037</name>
    <dbReference type="NCBI Taxonomy" id="2107692"/>
    <lineage>
        <taxon>Bacteria</taxon>
        <taxon>Bacillati</taxon>
        <taxon>Cyanobacteriota</taxon>
        <taxon>Cyanophyceae</taxon>
        <taxon>Gomontiellales</taxon>
        <taxon>Chamaesiphonaceae</taxon>
        <taxon>Chamaesiphon</taxon>
    </lineage>
</organism>
<dbReference type="RefSeq" id="WP_106299774.1">
    <property type="nucleotide sequence ID" value="NZ_PVWO01000012.1"/>
</dbReference>
<dbReference type="AlphaFoldDB" id="A0A2T1GMP2"/>
<name>A0A2T1GMP2_9CYAN</name>
<proteinExistence type="predicted"/>
<accession>A0A2T1GMP2</accession>
<gene>
    <name evidence="1" type="ORF">C7B77_01900</name>
</gene>
<protein>
    <submittedName>
        <fullName evidence="1">Uncharacterized protein</fullName>
    </submittedName>
</protein>
<dbReference type="Proteomes" id="UP000238937">
    <property type="component" value="Unassembled WGS sequence"/>
</dbReference>
<sequence length="59" mass="6617">MSVKPLTETELAEVLQIAQDGEQKLREMSDSATIMAEKWRIKTQTPDRAIANPESKITS</sequence>
<comment type="caution">
    <text evidence="1">The sequence shown here is derived from an EMBL/GenBank/DDBJ whole genome shotgun (WGS) entry which is preliminary data.</text>
</comment>
<keyword evidence="2" id="KW-1185">Reference proteome</keyword>
<evidence type="ECO:0000313" key="2">
    <source>
        <dbReference type="Proteomes" id="UP000238937"/>
    </source>
</evidence>
<dbReference type="EMBL" id="PVWO01000012">
    <property type="protein sequence ID" value="PSB59168.1"/>
    <property type="molecule type" value="Genomic_DNA"/>
</dbReference>